<dbReference type="Proteomes" id="UP000008672">
    <property type="component" value="Unassembled WGS sequence"/>
</dbReference>
<gene>
    <name evidence="1" type="primary">C1orf232</name>
</gene>
<name>H3BAN8_LATCH</name>
<dbReference type="EMBL" id="AFYH01052494">
    <property type="status" value="NOT_ANNOTATED_CDS"/>
    <property type="molecule type" value="Genomic_DNA"/>
</dbReference>
<dbReference type="AlphaFoldDB" id="H3BAN8"/>
<organism evidence="1 2">
    <name type="scientific">Latimeria chalumnae</name>
    <name type="common">Coelacanth</name>
    <dbReference type="NCBI Taxonomy" id="7897"/>
    <lineage>
        <taxon>Eukaryota</taxon>
        <taxon>Metazoa</taxon>
        <taxon>Chordata</taxon>
        <taxon>Craniata</taxon>
        <taxon>Vertebrata</taxon>
        <taxon>Euteleostomi</taxon>
        <taxon>Coelacanthiformes</taxon>
        <taxon>Coelacanthidae</taxon>
        <taxon>Latimeria</taxon>
    </lineage>
</organism>
<dbReference type="GeneTree" id="ENSGT00530000067301"/>
<reference evidence="2" key="1">
    <citation type="submission" date="2011-08" db="EMBL/GenBank/DDBJ databases">
        <title>The draft genome of Latimeria chalumnae.</title>
        <authorList>
            <person name="Di Palma F."/>
            <person name="Alfoldi J."/>
            <person name="Johnson J."/>
            <person name="Berlin A."/>
            <person name="Gnerre S."/>
            <person name="Jaffe D."/>
            <person name="MacCallum I."/>
            <person name="Young S."/>
            <person name="Walker B.J."/>
            <person name="Lander E."/>
            <person name="Lindblad-Toh K."/>
        </authorList>
    </citation>
    <scope>NUCLEOTIDE SEQUENCE [LARGE SCALE GENOMIC DNA]</scope>
    <source>
        <strain evidence="2">Wild caught</strain>
    </source>
</reference>
<dbReference type="OMA" id="DEGPNAM"/>
<dbReference type="PANTHER" id="PTHR35663">
    <property type="entry name" value="TESTIS DEVELOPMENT-RELATED PROTEIN-RELATED"/>
    <property type="match status" value="1"/>
</dbReference>
<dbReference type="eggNOG" id="ENOG502S5N6">
    <property type="taxonomic scope" value="Eukaryota"/>
</dbReference>
<dbReference type="Ensembl" id="ENSLACT00000019092.1">
    <property type="protein sequence ID" value="ENSLACP00000018959.1"/>
    <property type="gene ID" value="ENSLACG00000016679.1"/>
</dbReference>
<dbReference type="InterPro" id="IPR031399">
    <property type="entry name" value="TDRP"/>
</dbReference>
<evidence type="ECO:0000313" key="2">
    <source>
        <dbReference type="Proteomes" id="UP000008672"/>
    </source>
</evidence>
<dbReference type="Pfam" id="PF15683">
    <property type="entry name" value="TDRP"/>
    <property type="match status" value="1"/>
</dbReference>
<accession>H3BAN8</accession>
<proteinExistence type="predicted"/>
<dbReference type="GO" id="GO:0007283">
    <property type="term" value="P:spermatogenesis"/>
    <property type="evidence" value="ECO:0007669"/>
    <property type="project" value="InterPro"/>
</dbReference>
<dbReference type="HOGENOM" id="CLU_125029_0_0_1"/>
<reference evidence="1" key="2">
    <citation type="submission" date="2025-08" db="UniProtKB">
        <authorList>
            <consortium name="Ensembl"/>
        </authorList>
    </citation>
    <scope>IDENTIFICATION</scope>
</reference>
<sequence length="178" mass="19848">MNQGVWKLYKSKVLKTLGSSPEEELKEETNDFDIPEETIPAEERSSTVSQIAQKVQTAGAKGWKTVASLFNKEDDHKLLTNESSVSSNDHPLAVKMEEETNSAKRTSGFWDAFATKWQQTSRLNQNAAPSKLNECNEEPHCPDAATNVTEDEEATGFKWGFLLGKISELKNKTIPKSD</sequence>
<dbReference type="FunCoup" id="H3BAN8">
    <property type="interactions" value="1"/>
</dbReference>
<dbReference type="PANTHER" id="PTHR35663:SF3">
    <property type="entry name" value="GENE, 30191-RELATED"/>
    <property type="match status" value="1"/>
</dbReference>
<dbReference type="STRING" id="7897.ENSLACP00000018959"/>
<dbReference type="InParanoid" id="H3BAN8"/>
<dbReference type="EMBL" id="AFYH01052493">
    <property type="status" value="NOT_ANNOTATED_CDS"/>
    <property type="molecule type" value="Genomic_DNA"/>
</dbReference>
<protein>
    <submittedName>
        <fullName evidence="1">Chromosome 1 open reading frame 230</fullName>
    </submittedName>
</protein>
<evidence type="ECO:0000313" key="1">
    <source>
        <dbReference type="Ensembl" id="ENSLACP00000018959.1"/>
    </source>
</evidence>
<keyword evidence="2" id="KW-1185">Reference proteome</keyword>
<reference evidence="1" key="3">
    <citation type="submission" date="2025-09" db="UniProtKB">
        <authorList>
            <consortium name="Ensembl"/>
        </authorList>
    </citation>
    <scope>IDENTIFICATION</scope>
</reference>